<keyword evidence="3 6" id="KW-0812">Transmembrane</keyword>
<dbReference type="Pfam" id="PF13807">
    <property type="entry name" value="GNVR"/>
    <property type="match status" value="1"/>
</dbReference>
<feature type="domain" description="Tyrosine-protein kinase G-rich" evidence="8">
    <location>
        <begin position="298"/>
        <end position="373"/>
    </location>
</feature>
<protein>
    <submittedName>
        <fullName evidence="9">Wzz/FepE/Etk N-terminal domain-containing protein</fullName>
    </submittedName>
</protein>
<feature type="transmembrane region" description="Helical" evidence="6">
    <location>
        <begin position="34"/>
        <end position="53"/>
    </location>
</feature>
<evidence type="ECO:0000256" key="2">
    <source>
        <dbReference type="ARBA" id="ARBA00022475"/>
    </source>
</evidence>
<evidence type="ECO:0000256" key="1">
    <source>
        <dbReference type="ARBA" id="ARBA00004651"/>
    </source>
</evidence>
<keyword evidence="4 6" id="KW-1133">Transmembrane helix</keyword>
<dbReference type="Pfam" id="PF02706">
    <property type="entry name" value="Wzz"/>
    <property type="match status" value="1"/>
</dbReference>
<dbReference type="InterPro" id="IPR050445">
    <property type="entry name" value="Bact_polysacc_biosynth/exp"/>
</dbReference>
<keyword evidence="10" id="KW-1185">Reference proteome</keyword>
<dbReference type="InterPro" id="IPR003856">
    <property type="entry name" value="LPS_length_determ_N"/>
</dbReference>
<evidence type="ECO:0000259" key="7">
    <source>
        <dbReference type="Pfam" id="PF02706"/>
    </source>
</evidence>
<dbReference type="PANTHER" id="PTHR32309:SF13">
    <property type="entry name" value="FERRIC ENTEROBACTIN TRANSPORT PROTEIN FEPE"/>
    <property type="match status" value="1"/>
</dbReference>
<proteinExistence type="predicted"/>
<organism evidence="9 10">
    <name type="scientific">Vogesella aquatica</name>
    <dbReference type="NCBI Taxonomy" id="2984206"/>
    <lineage>
        <taxon>Bacteria</taxon>
        <taxon>Pseudomonadati</taxon>
        <taxon>Pseudomonadota</taxon>
        <taxon>Betaproteobacteria</taxon>
        <taxon>Neisseriales</taxon>
        <taxon>Chromobacteriaceae</taxon>
        <taxon>Vogesella</taxon>
    </lineage>
</organism>
<dbReference type="EMBL" id="JAQQLF010000014">
    <property type="protein sequence ID" value="MDC7717905.1"/>
    <property type="molecule type" value="Genomic_DNA"/>
</dbReference>
<reference evidence="9 10" key="1">
    <citation type="submission" date="2023-01" db="EMBL/GenBank/DDBJ databases">
        <title>Novel species of the genus Vogesella isolated from rivers.</title>
        <authorList>
            <person name="Lu H."/>
        </authorList>
    </citation>
    <scope>NUCLEOTIDE SEQUENCE [LARGE SCALE GENOMIC DNA]</scope>
    <source>
        <strain evidence="9 10">DC21W</strain>
    </source>
</reference>
<evidence type="ECO:0000256" key="6">
    <source>
        <dbReference type="SAM" id="Phobius"/>
    </source>
</evidence>
<feature type="transmembrane region" description="Helical" evidence="6">
    <location>
        <begin position="352"/>
        <end position="372"/>
    </location>
</feature>
<keyword evidence="5 6" id="KW-0472">Membrane</keyword>
<sequence length="396" mass="43564">MNTENSDADFGRLNVGHDGMSFELFFEVVRERKLVLTTAVVVTAAALGISLMMKPVFTSTTVILPPQQQNNSFAAALGSLGALAGVGGVGMKGSSDIYVGILKSRTVADSLIKRFALKSKYEVDDITTARIKLEAATSINAGKDGLITVSVDDFDPVMATKLANGYVSELRSMNQSLAVTDASRRRVFYEKQLKQIRDDLSIAETSLKKTQESTGLLQPEGQVRVMIEAIAMLKAQIATRQVQLASMSSFTTPSHPEVLRLKQEQVELQRQLTQMEQGSQSNGDITVSTKKVPEMGLSYLRAMREVKYQETLFELVSKQYEIARYEEAKDSSLVQVLDVAVIPEAKTKPRKALIVIAGAMLGLLWGVVFSIIKIQLRKDGSLGRRFLFNLKLAFKK</sequence>
<evidence type="ECO:0000256" key="4">
    <source>
        <dbReference type="ARBA" id="ARBA00022989"/>
    </source>
</evidence>
<comment type="caution">
    <text evidence="9">The sequence shown here is derived from an EMBL/GenBank/DDBJ whole genome shotgun (WGS) entry which is preliminary data.</text>
</comment>
<keyword evidence="2" id="KW-1003">Cell membrane</keyword>
<dbReference type="RefSeq" id="WP_272752215.1">
    <property type="nucleotide sequence ID" value="NZ_JAQQLF010000014.1"/>
</dbReference>
<accession>A0ABT5J052</accession>
<evidence type="ECO:0000313" key="9">
    <source>
        <dbReference type="EMBL" id="MDC7717905.1"/>
    </source>
</evidence>
<evidence type="ECO:0000259" key="8">
    <source>
        <dbReference type="Pfam" id="PF13807"/>
    </source>
</evidence>
<name>A0ABT5J052_9NEIS</name>
<dbReference type="Proteomes" id="UP001219956">
    <property type="component" value="Unassembled WGS sequence"/>
</dbReference>
<evidence type="ECO:0000313" key="10">
    <source>
        <dbReference type="Proteomes" id="UP001219956"/>
    </source>
</evidence>
<feature type="transmembrane region" description="Helical" evidence="6">
    <location>
        <begin position="73"/>
        <end position="91"/>
    </location>
</feature>
<dbReference type="PANTHER" id="PTHR32309">
    <property type="entry name" value="TYROSINE-PROTEIN KINASE"/>
    <property type="match status" value="1"/>
</dbReference>
<gene>
    <name evidence="9" type="ORF">PQU95_11850</name>
</gene>
<evidence type="ECO:0000256" key="3">
    <source>
        <dbReference type="ARBA" id="ARBA00022692"/>
    </source>
</evidence>
<feature type="domain" description="Polysaccharide chain length determinant N-terminal" evidence="7">
    <location>
        <begin position="22"/>
        <end position="113"/>
    </location>
</feature>
<evidence type="ECO:0000256" key="5">
    <source>
        <dbReference type="ARBA" id="ARBA00023136"/>
    </source>
</evidence>
<comment type="subcellular location">
    <subcellularLocation>
        <location evidence="1">Cell membrane</location>
        <topology evidence="1">Multi-pass membrane protein</topology>
    </subcellularLocation>
</comment>
<dbReference type="InterPro" id="IPR032807">
    <property type="entry name" value="GNVR"/>
</dbReference>